<proteinExistence type="inferred from homology"/>
<dbReference type="GO" id="GO:0051601">
    <property type="term" value="P:exocyst localization"/>
    <property type="evidence" value="ECO:0007669"/>
    <property type="project" value="TreeGrafter"/>
</dbReference>
<keyword evidence="6" id="KW-1185">Reference proteome</keyword>
<dbReference type="AlphaFoldDB" id="A0AAV7K0H8"/>
<organism evidence="5 6">
    <name type="scientific">Oopsacas minuta</name>
    <dbReference type="NCBI Taxonomy" id="111878"/>
    <lineage>
        <taxon>Eukaryota</taxon>
        <taxon>Metazoa</taxon>
        <taxon>Porifera</taxon>
        <taxon>Hexactinellida</taxon>
        <taxon>Hexasterophora</taxon>
        <taxon>Lyssacinosida</taxon>
        <taxon>Leucopsacidae</taxon>
        <taxon>Oopsacas</taxon>
    </lineage>
</organism>
<dbReference type="Pfam" id="PF06046">
    <property type="entry name" value="Sec6"/>
    <property type="match status" value="1"/>
</dbReference>
<evidence type="ECO:0000256" key="4">
    <source>
        <dbReference type="SAM" id="MobiDB-lite"/>
    </source>
</evidence>
<comment type="caution">
    <text evidence="5">The sequence shown here is derived from an EMBL/GenBank/DDBJ whole genome shotgun (WGS) entry which is preliminary data.</text>
</comment>
<dbReference type="PANTHER" id="PTHR21292:SF1">
    <property type="entry name" value="EXOCYST COMPLEX COMPONENT 3"/>
    <property type="match status" value="1"/>
</dbReference>
<dbReference type="GO" id="GO:0000145">
    <property type="term" value="C:exocyst"/>
    <property type="evidence" value="ECO:0007669"/>
    <property type="project" value="InterPro"/>
</dbReference>
<dbReference type="InterPro" id="IPR010326">
    <property type="entry name" value="EXOC3/Sec6"/>
</dbReference>
<dbReference type="GO" id="GO:0006887">
    <property type="term" value="P:exocytosis"/>
    <property type="evidence" value="ECO:0007669"/>
    <property type="project" value="UniProtKB-KW"/>
</dbReference>
<keyword evidence="2" id="KW-0813">Transport</keyword>
<reference evidence="5 6" key="1">
    <citation type="journal article" date="2023" name="BMC Biol.">
        <title>The compact genome of the sponge Oopsacas minuta (Hexactinellida) is lacking key metazoan core genes.</title>
        <authorList>
            <person name="Santini S."/>
            <person name="Schenkelaars Q."/>
            <person name="Jourda C."/>
            <person name="Duchesne M."/>
            <person name="Belahbib H."/>
            <person name="Rocher C."/>
            <person name="Selva M."/>
            <person name="Riesgo A."/>
            <person name="Vervoort M."/>
            <person name="Leys S.P."/>
            <person name="Kodjabachian L."/>
            <person name="Le Bivic A."/>
            <person name="Borchiellini C."/>
            <person name="Claverie J.M."/>
            <person name="Renard E."/>
        </authorList>
    </citation>
    <scope>NUCLEOTIDE SEQUENCE [LARGE SCALE GENOMIC DNA]</scope>
    <source>
        <strain evidence="5">SPO-2</strain>
    </source>
</reference>
<feature type="region of interest" description="Disordered" evidence="4">
    <location>
        <begin position="624"/>
        <end position="645"/>
    </location>
</feature>
<gene>
    <name evidence="5" type="ORF">LOD99_1060</name>
</gene>
<dbReference type="InterPro" id="IPR042532">
    <property type="entry name" value="EXOC3/Sec6_C"/>
</dbReference>
<evidence type="ECO:0000313" key="6">
    <source>
        <dbReference type="Proteomes" id="UP001165289"/>
    </source>
</evidence>
<dbReference type="Gene3D" id="1.10.357.70">
    <property type="entry name" value="Exocyst complex component Sec6, C-terminal domain"/>
    <property type="match status" value="1"/>
</dbReference>
<dbReference type="Gene3D" id="1.10.357.50">
    <property type="match status" value="1"/>
</dbReference>
<accession>A0AAV7K0H8</accession>
<dbReference type="GO" id="GO:0000149">
    <property type="term" value="F:SNARE binding"/>
    <property type="evidence" value="ECO:0007669"/>
    <property type="project" value="TreeGrafter"/>
</dbReference>
<name>A0AAV7K0H8_9METZ</name>
<dbReference type="PANTHER" id="PTHR21292">
    <property type="entry name" value="EXOCYST COMPLEX COMPONENT SEC6-RELATED"/>
    <property type="match status" value="1"/>
</dbReference>
<protein>
    <submittedName>
        <fullName evidence="5">Exocyst complex component 3-like</fullName>
    </submittedName>
</protein>
<evidence type="ECO:0000256" key="1">
    <source>
        <dbReference type="ARBA" id="ARBA00009447"/>
    </source>
</evidence>
<comment type="similarity">
    <text evidence="1">Belongs to the SEC6 family.</text>
</comment>
<evidence type="ECO:0000256" key="3">
    <source>
        <dbReference type="ARBA" id="ARBA00022483"/>
    </source>
</evidence>
<keyword evidence="3" id="KW-0268">Exocytosis</keyword>
<dbReference type="Proteomes" id="UP001165289">
    <property type="component" value="Unassembled WGS sequence"/>
</dbReference>
<evidence type="ECO:0000313" key="5">
    <source>
        <dbReference type="EMBL" id="KAI6654666.1"/>
    </source>
</evidence>
<evidence type="ECO:0000256" key="2">
    <source>
        <dbReference type="ARBA" id="ARBA00022448"/>
    </source>
</evidence>
<sequence length="666" mass="77297">MIKSTNACIYCRYLQLRTANTHLSNIINVLDICTETEHYISEGRLLPAHYNLMNLERTRDDLLLQLHETNPETQRNATLKDYFEPVMQLSDTFFKQISFILQRVLDTVRSDPKHLVTVLRIIEREDKIDKRAEAVKFNKGFAAPGRPKRWKEKAKDIFKNSINARFHMLSLDGEDDEQWLSDSLVKLEQAVLDELRCVKELCLPCFPPEFDILDFYIQNYHKELVNMFDDISSRDLSYGNIIVLLESVEHLKSQLALPPLSLYVEELGRLLSKERRESMQKKFYDDLRIKLSQLTRKIVDQEREEWYRNVEPEADINGHYHTNVSVIVFEMVQAQIDLVKMLGIDMYLAVLGMCLTAMHDMTLSYKSEIRKYSHGVLQTTERSSVSFCIPNLMACINNCSILSDELDQLNALVLEGIRSDVADEETEKLFKEVADSFFEAGKLACSCLLDFVFNDLESSFNAIMTKSWIGKTELIDTILVTIVDYSREFRSLRAGEFDKIMIQAQERVISEYIRAILDPKRSQFKPSSKNDRRKASNQLKAEAKKISQRFMEHSRKINPDRANIIKPLAEILGLDNDGMLALEVGSFAKSHNVKSGHIYQLLLVRGDISKNQAKEISEDSRKINENISEEDRAKEDRRRRTENLRMSRSYYGELPNFFDKIPDQPY</sequence>
<dbReference type="EMBL" id="JAKMXF010000222">
    <property type="protein sequence ID" value="KAI6654666.1"/>
    <property type="molecule type" value="Genomic_DNA"/>
</dbReference>